<feature type="binding site" evidence="7">
    <location>
        <position position="166"/>
    </location>
    <ligand>
        <name>FMN</name>
        <dbReference type="ChEBI" id="CHEBI:58210"/>
    </ligand>
</feature>
<keyword evidence="4" id="KW-0560">Oxidoreductase</keyword>
<feature type="binding site" evidence="7">
    <location>
        <position position="262"/>
    </location>
    <ligand>
        <name>FMN</name>
        <dbReference type="ChEBI" id="CHEBI:58210"/>
    </ligand>
</feature>
<dbReference type="InterPro" id="IPR037396">
    <property type="entry name" value="FMN_HAD"/>
</dbReference>
<dbReference type="SUPFAM" id="SSF51395">
    <property type="entry name" value="FMN-linked oxidoreductases"/>
    <property type="match status" value="1"/>
</dbReference>
<dbReference type="Gene3D" id="3.20.20.70">
    <property type="entry name" value="Aldolase class I"/>
    <property type="match status" value="1"/>
</dbReference>
<feature type="binding site" evidence="7">
    <location>
        <position position="175"/>
    </location>
    <ligand>
        <name>glyoxylate</name>
        <dbReference type="ChEBI" id="CHEBI:36655"/>
    </ligand>
</feature>
<feature type="domain" description="FMN hydroxy acid dehydrogenase" evidence="8">
    <location>
        <begin position="9"/>
        <end position="369"/>
    </location>
</feature>
<feature type="binding site" evidence="7">
    <location>
        <position position="264"/>
    </location>
    <ligand>
        <name>glyoxylate</name>
        <dbReference type="ChEBI" id="CHEBI:36655"/>
    </ligand>
</feature>
<keyword evidence="2 7" id="KW-0285">Flavoprotein</keyword>
<dbReference type="Pfam" id="PF01070">
    <property type="entry name" value="FMN_dh"/>
    <property type="match status" value="1"/>
</dbReference>
<dbReference type="CDD" id="cd02809">
    <property type="entry name" value="alpha_hydroxyacid_oxid_FMN"/>
    <property type="match status" value="1"/>
</dbReference>
<keyword evidence="10" id="KW-1185">Reference proteome</keyword>
<accession>A0A4R3JNJ2</accession>
<dbReference type="EMBL" id="SLZU01000001">
    <property type="protein sequence ID" value="TCS67142.1"/>
    <property type="molecule type" value="Genomic_DNA"/>
</dbReference>
<organism evidence="9 10">
    <name type="scientific">Primorskyibacter sedentarius</name>
    <dbReference type="NCBI Taxonomy" id="745311"/>
    <lineage>
        <taxon>Bacteria</taxon>
        <taxon>Pseudomonadati</taxon>
        <taxon>Pseudomonadota</taxon>
        <taxon>Alphaproteobacteria</taxon>
        <taxon>Rhodobacterales</taxon>
        <taxon>Roseobacteraceae</taxon>
        <taxon>Primorskyibacter</taxon>
    </lineage>
</organism>
<name>A0A4R3JNJ2_9RHOB</name>
<feature type="binding site" evidence="7">
    <location>
        <position position="117"/>
    </location>
    <ligand>
        <name>FMN</name>
        <dbReference type="ChEBI" id="CHEBI:58210"/>
    </ligand>
</feature>
<feature type="binding site" evidence="7">
    <location>
        <position position="140"/>
    </location>
    <ligand>
        <name>glyoxylate</name>
        <dbReference type="ChEBI" id="CHEBI:36655"/>
    </ligand>
</feature>
<gene>
    <name evidence="9" type="ORF">EDD52_101233</name>
</gene>
<dbReference type="PANTHER" id="PTHR10578:SF107">
    <property type="entry name" value="2-HYDROXYACID OXIDASE 1"/>
    <property type="match status" value="1"/>
</dbReference>
<dbReference type="GO" id="GO:0016614">
    <property type="term" value="F:oxidoreductase activity, acting on CH-OH group of donors"/>
    <property type="evidence" value="ECO:0007669"/>
    <property type="project" value="UniProtKB-ARBA"/>
</dbReference>
<feature type="binding site" evidence="7">
    <location>
        <begin position="295"/>
        <end position="299"/>
    </location>
    <ligand>
        <name>FMN</name>
        <dbReference type="ChEBI" id="CHEBI:58210"/>
    </ligand>
</feature>
<dbReference type="PANTHER" id="PTHR10578">
    <property type="entry name" value="S -2-HYDROXY-ACID OXIDASE-RELATED"/>
    <property type="match status" value="1"/>
</dbReference>
<feature type="binding site" evidence="7">
    <location>
        <position position="240"/>
    </location>
    <ligand>
        <name>FMN</name>
        <dbReference type="ChEBI" id="CHEBI:58210"/>
    </ligand>
</feature>
<feature type="active site" description="Proton acceptor" evidence="6">
    <location>
        <position position="264"/>
    </location>
</feature>
<dbReference type="AlphaFoldDB" id="A0A4R3JNJ2"/>
<dbReference type="FunFam" id="3.20.20.70:FF:000029">
    <property type="entry name" value="L-lactate dehydrogenase"/>
    <property type="match status" value="1"/>
</dbReference>
<evidence type="ECO:0000256" key="1">
    <source>
        <dbReference type="ARBA" id="ARBA00001917"/>
    </source>
</evidence>
<feature type="binding site" evidence="7">
    <location>
        <position position="267"/>
    </location>
    <ligand>
        <name>glyoxylate</name>
        <dbReference type="ChEBI" id="CHEBI:36655"/>
    </ligand>
</feature>
<keyword evidence="3 7" id="KW-0288">FMN</keyword>
<evidence type="ECO:0000256" key="3">
    <source>
        <dbReference type="ARBA" id="ARBA00022643"/>
    </source>
</evidence>
<dbReference type="InterPro" id="IPR013785">
    <property type="entry name" value="Aldolase_TIM"/>
</dbReference>
<sequence length="373" mass="38683">MTQARSDSDTTALPATLASYQRAAREGLARDIAAYFLEGAGQQSTLQRNLADLEAIRLRPRVLRDLRGGGTGLSLLGQRLAHPILAAPMAYMSLLHPDGEAALAAAVTAQGGGMVLSAQASQPMEAVRTHGEGCEWFQLYWQVTPEATLALANRAASAGFSALVLTVDAPVNGVRDAEIEAGFALPPQLRAVNLDGMPTPRLAPLDDGESLLFDRVAHLLPTWEDVAWLCKNAPLPVLLKGILDPEDAHAGIGAGAAGIIVSNHGGRALDGALSSITALPDIVARVEGAVPVLMDGGIRRGVDVLKALALGATAVLVGRPLVHGLAVAGAQGASHVLRLLRDELEVAMALTGCATLKDITRDRVVLPAGISPS</sequence>
<feature type="binding site" evidence="7">
    <location>
        <position position="138"/>
    </location>
    <ligand>
        <name>FMN</name>
        <dbReference type="ChEBI" id="CHEBI:58210"/>
    </ligand>
</feature>
<dbReference type="OrthoDB" id="9770452at2"/>
<dbReference type="InterPro" id="IPR012133">
    <property type="entry name" value="Alpha-hydoxy_acid_DH_FMN"/>
</dbReference>
<evidence type="ECO:0000256" key="5">
    <source>
        <dbReference type="ARBA" id="ARBA00024042"/>
    </source>
</evidence>
<evidence type="ECO:0000313" key="10">
    <source>
        <dbReference type="Proteomes" id="UP000295696"/>
    </source>
</evidence>
<evidence type="ECO:0000259" key="8">
    <source>
        <dbReference type="PROSITE" id="PS51349"/>
    </source>
</evidence>
<dbReference type="InterPro" id="IPR000262">
    <property type="entry name" value="FMN-dep_DH"/>
</dbReference>
<evidence type="ECO:0000256" key="2">
    <source>
        <dbReference type="ARBA" id="ARBA00022630"/>
    </source>
</evidence>
<dbReference type="RefSeq" id="WP_132241188.1">
    <property type="nucleotide sequence ID" value="NZ_SLZU01000001.1"/>
</dbReference>
<dbReference type="GO" id="GO:0010181">
    <property type="term" value="F:FMN binding"/>
    <property type="evidence" value="ECO:0007669"/>
    <property type="project" value="InterPro"/>
</dbReference>
<comment type="caution">
    <text evidence="9">The sequence shown here is derived from an EMBL/GenBank/DDBJ whole genome shotgun (WGS) entry which is preliminary data.</text>
</comment>
<dbReference type="Proteomes" id="UP000295696">
    <property type="component" value="Unassembled WGS sequence"/>
</dbReference>
<evidence type="ECO:0000256" key="6">
    <source>
        <dbReference type="PIRSR" id="PIRSR000138-1"/>
    </source>
</evidence>
<comment type="cofactor">
    <cofactor evidence="1">
        <name>FMN</name>
        <dbReference type="ChEBI" id="CHEBI:58210"/>
    </cofactor>
</comment>
<protein>
    <submittedName>
        <fullName evidence="9">4-hydroxymandelate oxidase</fullName>
    </submittedName>
</protein>
<proteinExistence type="inferred from homology"/>
<reference evidence="9 10" key="1">
    <citation type="submission" date="2019-03" db="EMBL/GenBank/DDBJ databases">
        <title>Genomic Encyclopedia of Type Strains, Phase IV (KMG-IV): sequencing the most valuable type-strain genomes for metagenomic binning, comparative biology and taxonomic classification.</title>
        <authorList>
            <person name="Goeker M."/>
        </authorList>
    </citation>
    <scope>NUCLEOTIDE SEQUENCE [LARGE SCALE GENOMIC DNA]</scope>
    <source>
        <strain evidence="9 10">DSM 104836</strain>
    </source>
</reference>
<comment type="similarity">
    <text evidence="5">Belongs to the FMN-dependent alpha-hydroxy acid dehydrogenase family.</text>
</comment>
<evidence type="ECO:0000256" key="7">
    <source>
        <dbReference type="PIRSR" id="PIRSR000138-2"/>
    </source>
</evidence>
<feature type="binding site" evidence="7">
    <location>
        <begin position="318"/>
        <end position="319"/>
    </location>
    <ligand>
        <name>FMN</name>
        <dbReference type="ChEBI" id="CHEBI:58210"/>
    </ligand>
</feature>
<feature type="binding site" evidence="7">
    <location>
        <position position="35"/>
    </location>
    <ligand>
        <name>glyoxylate</name>
        <dbReference type="ChEBI" id="CHEBI:36655"/>
    </ligand>
</feature>
<feature type="binding site" evidence="7">
    <location>
        <begin position="88"/>
        <end position="90"/>
    </location>
    <ligand>
        <name>FMN</name>
        <dbReference type="ChEBI" id="CHEBI:58210"/>
    </ligand>
</feature>
<evidence type="ECO:0000313" key="9">
    <source>
        <dbReference type="EMBL" id="TCS67142.1"/>
    </source>
</evidence>
<evidence type="ECO:0000256" key="4">
    <source>
        <dbReference type="ARBA" id="ARBA00023002"/>
    </source>
</evidence>
<dbReference type="PROSITE" id="PS51349">
    <property type="entry name" value="FMN_HYDROXY_ACID_DH_2"/>
    <property type="match status" value="1"/>
</dbReference>
<dbReference type="PIRSF" id="PIRSF000138">
    <property type="entry name" value="Al-hdrx_acd_dh"/>
    <property type="match status" value="1"/>
</dbReference>